<evidence type="ECO:0000313" key="2">
    <source>
        <dbReference type="EMBL" id="CAB4015989.1"/>
    </source>
</evidence>
<feature type="region of interest" description="Disordered" evidence="1">
    <location>
        <begin position="167"/>
        <end position="190"/>
    </location>
</feature>
<sequence>MENFDTEKPTTEVSPGQSEEDDLFFEVDIDGSNENDDLPAKSSSFLRQLNQSLHTMVGSIIVKSLKRLHEDKTPPAKRKKPRLATETSGLEEVEENQSSDEDTRALCGPSNADTAESSQTTNAGLEQDTVTDNCNDSLLSEIENGFSQEDDMGPAITEKLATIINKRWSEKTERSKAERKAGSIPPPRQL</sequence>
<dbReference type="Proteomes" id="UP001152795">
    <property type="component" value="Unassembled WGS sequence"/>
</dbReference>
<keyword evidence="3" id="KW-1185">Reference proteome</keyword>
<dbReference type="EMBL" id="CACRXK020008923">
    <property type="protein sequence ID" value="CAB4015989.1"/>
    <property type="molecule type" value="Genomic_DNA"/>
</dbReference>
<name>A0A7D9IVU5_PARCT</name>
<feature type="compositionally biased region" description="Basic and acidic residues" evidence="1">
    <location>
        <begin position="167"/>
        <end position="181"/>
    </location>
</feature>
<feature type="region of interest" description="Disordered" evidence="1">
    <location>
        <begin position="67"/>
        <end position="131"/>
    </location>
</feature>
<feature type="compositionally biased region" description="Acidic residues" evidence="1">
    <location>
        <begin position="89"/>
        <end position="100"/>
    </location>
</feature>
<proteinExistence type="predicted"/>
<organism evidence="2 3">
    <name type="scientific">Paramuricea clavata</name>
    <name type="common">Red gorgonian</name>
    <name type="synonym">Violescent sea-whip</name>
    <dbReference type="NCBI Taxonomy" id="317549"/>
    <lineage>
        <taxon>Eukaryota</taxon>
        <taxon>Metazoa</taxon>
        <taxon>Cnidaria</taxon>
        <taxon>Anthozoa</taxon>
        <taxon>Octocorallia</taxon>
        <taxon>Malacalcyonacea</taxon>
        <taxon>Plexauridae</taxon>
        <taxon>Paramuricea</taxon>
    </lineage>
</organism>
<accession>A0A7D9IVU5</accession>
<feature type="compositionally biased region" description="Basic and acidic residues" evidence="1">
    <location>
        <begin position="1"/>
        <end position="10"/>
    </location>
</feature>
<protein>
    <submittedName>
        <fullName evidence="2">Uncharacterized protein</fullName>
    </submittedName>
</protein>
<comment type="caution">
    <text evidence="2">The sequence shown here is derived from an EMBL/GenBank/DDBJ whole genome shotgun (WGS) entry which is preliminary data.</text>
</comment>
<feature type="region of interest" description="Disordered" evidence="1">
    <location>
        <begin position="1"/>
        <end position="23"/>
    </location>
</feature>
<dbReference type="AlphaFoldDB" id="A0A7D9IVU5"/>
<gene>
    <name evidence="2" type="ORF">PACLA_8A020632</name>
</gene>
<evidence type="ECO:0000256" key="1">
    <source>
        <dbReference type="SAM" id="MobiDB-lite"/>
    </source>
</evidence>
<evidence type="ECO:0000313" key="3">
    <source>
        <dbReference type="Proteomes" id="UP001152795"/>
    </source>
</evidence>
<reference evidence="2" key="1">
    <citation type="submission" date="2020-04" db="EMBL/GenBank/DDBJ databases">
        <authorList>
            <person name="Alioto T."/>
            <person name="Alioto T."/>
            <person name="Gomez Garrido J."/>
        </authorList>
    </citation>
    <scope>NUCLEOTIDE SEQUENCE</scope>
    <source>
        <strain evidence="2">A484AB</strain>
    </source>
</reference>
<feature type="compositionally biased region" description="Polar residues" evidence="1">
    <location>
        <begin position="111"/>
        <end position="131"/>
    </location>
</feature>